<feature type="transmembrane region" description="Helical" evidence="1">
    <location>
        <begin position="52"/>
        <end position="79"/>
    </location>
</feature>
<evidence type="ECO:0000256" key="1">
    <source>
        <dbReference type="SAM" id="Phobius"/>
    </source>
</evidence>
<proteinExistence type="predicted"/>
<keyword evidence="1" id="KW-0472">Membrane</keyword>
<dbReference type="OrthoDB" id="10449233at2759"/>
<accession>A0A6A6QFF0</accession>
<keyword evidence="1" id="KW-1133">Transmembrane helix</keyword>
<dbReference type="Proteomes" id="UP000799750">
    <property type="component" value="Unassembled WGS sequence"/>
</dbReference>
<sequence>MDTHTNNRRRARADKRARYNAFAPALTKLLIVACVVMYFAPAGIRYAVRDAVNFILSVGVLSLVLCLLLCVPLAVIMFITLHEEAERERGLPVGVDAGMMIERRRGMGS</sequence>
<name>A0A6A6QFF0_9PEZI</name>
<dbReference type="EMBL" id="MU004196">
    <property type="protein sequence ID" value="KAF2491002.1"/>
    <property type="molecule type" value="Genomic_DNA"/>
</dbReference>
<keyword evidence="3" id="KW-1185">Reference proteome</keyword>
<keyword evidence="1" id="KW-0812">Transmembrane</keyword>
<protein>
    <submittedName>
        <fullName evidence="2">Uncharacterized protein</fullName>
    </submittedName>
</protein>
<evidence type="ECO:0000313" key="2">
    <source>
        <dbReference type="EMBL" id="KAF2491002.1"/>
    </source>
</evidence>
<evidence type="ECO:0000313" key="3">
    <source>
        <dbReference type="Proteomes" id="UP000799750"/>
    </source>
</evidence>
<organism evidence="2 3">
    <name type="scientific">Lophium mytilinum</name>
    <dbReference type="NCBI Taxonomy" id="390894"/>
    <lineage>
        <taxon>Eukaryota</taxon>
        <taxon>Fungi</taxon>
        <taxon>Dikarya</taxon>
        <taxon>Ascomycota</taxon>
        <taxon>Pezizomycotina</taxon>
        <taxon>Dothideomycetes</taxon>
        <taxon>Pleosporomycetidae</taxon>
        <taxon>Mytilinidiales</taxon>
        <taxon>Mytilinidiaceae</taxon>
        <taxon>Lophium</taxon>
    </lineage>
</organism>
<gene>
    <name evidence="2" type="ORF">BU16DRAFT_565923</name>
</gene>
<feature type="transmembrane region" description="Helical" evidence="1">
    <location>
        <begin position="21"/>
        <end position="40"/>
    </location>
</feature>
<dbReference type="AlphaFoldDB" id="A0A6A6QFF0"/>
<reference evidence="2" key="1">
    <citation type="journal article" date="2020" name="Stud. Mycol.">
        <title>101 Dothideomycetes genomes: a test case for predicting lifestyles and emergence of pathogens.</title>
        <authorList>
            <person name="Haridas S."/>
            <person name="Albert R."/>
            <person name="Binder M."/>
            <person name="Bloem J."/>
            <person name="Labutti K."/>
            <person name="Salamov A."/>
            <person name="Andreopoulos B."/>
            <person name="Baker S."/>
            <person name="Barry K."/>
            <person name="Bills G."/>
            <person name="Bluhm B."/>
            <person name="Cannon C."/>
            <person name="Castanera R."/>
            <person name="Culley D."/>
            <person name="Daum C."/>
            <person name="Ezra D."/>
            <person name="Gonzalez J."/>
            <person name="Henrissat B."/>
            <person name="Kuo A."/>
            <person name="Liang C."/>
            <person name="Lipzen A."/>
            <person name="Lutzoni F."/>
            <person name="Magnuson J."/>
            <person name="Mondo S."/>
            <person name="Nolan M."/>
            <person name="Ohm R."/>
            <person name="Pangilinan J."/>
            <person name="Park H.-J."/>
            <person name="Ramirez L."/>
            <person name="Alfaro M."/>
            <person name="Sun H."/>
            <person name="Tritt A."/>
            <person name="Yoshinaga Y."/>
            <person name="Zwiers L.-H."/>
            <person name="Turgeon B."/>
            <person name="Goodwin S."/>
            <person name="Spatafora J."/>
            <person name="Crous P."/>
            <person name="Grigoriev I."/>
        </authorList>
    </citation>
    <scope>NUCLEOTIDE SEQUENCE</scope>
    <source>
        <strain evidence="2">CBS 269.34</strain>
    </source>
</reference>